<dbReference type="SUPFAM" id="SSF51430">
    <property type="entry name" value="NAD(P)-linked oxidoreductase"/>
    <property type="match status" value="1"/>
</dbReference>
<protein>
    <submittedName>
        <fullName evidence="2">Aldo/keto reductase</fullName>
    </submittedName>
</protein>
<dbReference type="InterPro" id="IPR023210">
    <property type="entry name" value="NADP_OxRdtase_dom"/>
</dbReference>
<dbReference type="EMBL" id="VOBR01000006">
    <property type="protein sequence ID" value="TWP52224.1"/>
    <property type="molecule type" value="Genomic_DNA"/>
</dbReference>
<evidence type="ECO:0000259" key="1">
    <source>
        <dbReference type="Pfam" id="PF00248"/>
    </source>
</evidence>
<dbReference type="Pfam" id="PF00248">
    <property type="entry name" value="Aldo_ket_red"/>
    <property type="match status" value="1"/>
</dbReference>
<dbReference type="InterPro" id="IPR050523">
    <property type="entry name" value="AKR_Detox_Biosynth"/>
</dbReference>
<accession>A0A563EYK6</accession>
<proteinExistence type="predicted"/>
<organism evidence="2 3">
    <name type="scientific">Lentzea tibetensis</name>
    <dbReference type="NCBI Taxonomy" id="2591470"/>
    <lineage>
        <taxon>Bacteria</taxon>
        <taxon>Bacillati</taxon>
        <taxon>Actinomycetota</taxon>
        <taxon>Actinomycetes</taxon>
        <taxon>Pseudonocardiales</taxon>
        <taxon>Pseudonocardiaceae</taxon>
        <taxon>Lentzea</taxon>
    </lineage>
</organism>
<dbReference type="AlphaFoldDB" id="A0A563EYK6"/>
<comment type="caution">
    <text evidence="2">The sequence shown here is derived from an EMBL/GenBank/DDBJ whole genome shotgun (WGS) entry which is preliminary data.</text>
</comment>
<evidence type="ECO:0000313" key="3">
    <source>
        <dbReference type="Proteomes" id="UP000316639"/>
    </source>
</evidence>
<evidence type="ECO:0000313" key="2">
    <source>
        <dbReference type="EMBL" id="TWP52224.1"/>
    </source>
</evidence>
<name>A0A563EYK6_9PSEU</name>
<dbReference type="PANTHER" id="PTHR43364:SF6">
    <property type="entry name" value="OXIDOREDUCTASE-RELATED"/>
    <property type="match status" value="1"/>
</dbReference>
<dbReference type="RefSeq" id="WP_146351020.1">
    <property type="nucleotide sequence ID" value="NZ_VOBR01000006.1"/>
</dbReference>
<dbReference type="CDD" id="cd19752">
    <property type="entry name" value="AKR_unchar"/>
    <property type="match status" value="1"/>
</dbReference>
<gene>
    <name evidence="2" type="ORF">FKR81_11675</name>
</gene>
<sequence>MGHEICLGALPFGNTLDERTSFEILDRFVDAGGTFIDTANNYAFWTGTGDESEDMLGRWIKARGNRDSLYLATKMGARPLTPGTGLENAEGLSATAVKAAIDGSLTRLGIDRVDVFYAHIEDRAVPLEETLGAFAELVDAGKVTTIGASNHATWRLERARALAKANGWPLFTYVQGRHSYLRPRPNAVLNEAGHTQLTDELFDYARAEGDLKLVAYTTLLFGAYTNPEKPLQEYYDHPGTTRRLRVLNEVAAELGVTTNQVVLAWLLHSDPPVVPIVGVSAVAQLEEALQAREIELDGDLMSRLDAAR</sequence>
<dbReference type="Proteomes" id="UP000316639">
    <property type="component" value="Unassembled WGS sequence"/>
</dbReference>
<dbReference type="OrthoDB" id="9768793at2"/>
<keyword evidence="3" id="KW-1185">Reference proteome</keyword>
<dbReference type="GO" id="GO:0005829">
    <property type="term" value="C:cytosol"/>
    <property type="evidence" value="ECO:0007669"/>
    <property type="project" value="TreeGrafter"/>
</dbReference>
<reference evidence="2 3" key="1">
    <citation type="submission" date="2019-07" db="EMBL/GenBank/DDBJ databases">
        <title>Lentzea xizangensis sp. nov., isolated from Qinghai-Tibetan Plateau Soils.</title>
        <authorList>
            <person name="Huang J."/>
        </authorList>
    </citation>
    <scope>NUCLEOTIDE SEQUENCE [LARGE SCALE GENOMIC DNA]</scope>
    <source>
        <strain evidence="2 3">FXJ1.1311</strain>
    </source>
</reference>
<dbReference type="PANTHER" id="PTHR43364">
    <property type="entry name" value="NADH-SPECIFIC METHYLGLYOXAL REDUCTASE-RELATED"/>
    <property type="match status" value="1"/>
</dbReference>
<dbReference type="Gene3D" id="3.20.20.100">
    <property type="entry name" value="NADP-dependent oxidoreductase domain"/>
    <property type="match status" value="1"/>
</dbReference>
<dbReference type="InterPro" id="IPR036812">
    <property type="entry name" value="NAD(P)_OxRdtase_dom_sf"/>
</dbReference>
<feature type="domain" description="NADP-dependent oxidoreductase" evidence="1">
    <location>
        <begin position="4"/>
        <end position="307"/>
    </location>
</feature>